<dbReference type="AlphaFoldDB" id="A0A2M9HG69"/>
<feature type="region of interest" description="Disordered" evidence="1">
    <location>
        <begin position="374"/>
        <end position="395"/>
    </location>
</feature>
<dbReference type="Proteomes" id="UP000231451">
    <property type="component" value="Unassembled WGS sequence"/>
</dbReference>
<feature type="compositionally biased region" description="Low complexity" evidence="1">
    <location>
        <begin position="31"/>
        <end position="40"/>
    </location>
</feature>
<feature type="transmembrane region" description="Helical" evidence="2">
    <location>
        <begin position="346"/>
        <end position="370"/>
    </location>
</feature>
<dbReference type="OrthoDB" id="3233118at2"/>
<sequence length="395" mass="40852">MNQKNDDSIRATADDFTDTVALEQRGATTAATAAANLTDKTAGEPTGGSPTGSEDLTATQPLSTTNDQSTDTVPISTNDADTVAFPEIAAYKALSEAPTQTLYPERIKAQTAQTVTMPPLDDTDDKADGGNEDGNEDGNGDATVPMPLTPMPLTMADLTDDKKTDEAEPQQPIAYAEPVTPITSATPTPQPDDQDDQKATADAAEHHDATDADARQREAWDQQQSAAQEYADEAKRNSYPGSGAAYQQTTGAGTPYANYPGWNQYAPNMAGAGAHGPAGMGPGMGAGMPMGAGAAAAGMPMQPPAPAIEYKTGPNAPTIVWGVIVALVAVAGLAGAWMFGTSPTSWSVMLILVLVVLGMVLVIGGVAAAFRRPDRRAADRKVDRKTSAGSKRSGK</sequence>
<evidence type="ECO:0000256" key="2">
    <source>
        <dbReference type="SAM" id="Phobius"/>
    </source>
</evidence>
<accession>A0A2M9HG69</accession>
<gene>
    <name evidence="3" type="ORF">CSQ87_02670</name>
</gene>
<dbReference type="EMBL" id="PEBK01000002">
    <property type="protein sequence ID" value="PJM75796.1"/>
    <property type="molecule type" value="Genomic_DNA"/>
</dbReference>
<feature type="region of interest" description="Disordered" evidence="1">
    <location>
        <begin position="31"/>
        <end position="77"/>
    </location>
</feature>
<feature type="compositionally biased region" description="Polar residues" evidence="1">
    <location>
        <begin position="51"/>
        <end position="77"/>
    </location>
</feature>
<reference evidence="3 4" key="1">
    <citation type="submission" date="2017-10" db="EMBL/GenBank/DDBJ databases">
        <title>Draft genome sequences of strains TRE 1, TRE 9, TRE H and TRI 7, isolated from tamarins, belonging to four potential novel Bifidobacterium species.</title>
        <authorList>
            <person name="Mattarelli P."/>
            <person name="Modesto M."/>
            <person name="Puglisi E."/>
            <person name="Morelli L."/>
            <person name="Spezio C."/>
            <person name="Bonetti A."/>
            <person name="Sandri C."/>
        </authorList>
    </citation>
    <scope>NUCLEOTIDE SEQUENCE [LARGE SCALE GENOMIC DNA]</scope>
    <source>
        <strain evidence="4">TRI7</strain>
    </source>
</reference>
<feature type="compositionally biased region" description="Low complexity" evidence="1">
    <location>
        <begin position="140"/>
        <end position="157"/>
    </location>
</feature>
<keyword evidence="2" id="KW-0472">Membrane</keyword>
<evidence type="ECO:0000256" key="1">
    <source>
        <dbReference type="SAM" id="MobiDB-lite"/>
    </source>
</evidence>
<organism evidence="3 4">
    <name type="scientific">Bifidobacterium simiarum</name>
    <dbReference type="NCBI Taxonomy" id="2045441"/>
    <lineage>
        <taxon>Bacteria</taxon>
        <taxon>Bacillati</taxon>
        <taxon>Actinomycetota</taxon>
        <taxon>Actinomycetes</taxon>
        <taxon>Bifidobacteriales</taxon>
        <taxon>Bifidobacteriaceae</taxon>
        <taxon>Bifidobacterium</taxon>
    </lineage>
</organism>
<proteinExistence type="predicted"/>
<feature type="compositionally biased region" description="Basic and acidic residues" evidence="1">
    <location>
        <begin position="374"/>
        <end position="386"/>
    </location>
</feature>
<feature type="region of interest" description="Disordered" evidence="1">
    <location>
        <begin position="104"/>
        <end position="246"/>
    </location>
</feature>
<keyword evidence="4" id="KW-1185">Reference proteome</keyword>
<evidence type="ECO:0000313" key="4">
    <source>
        <dbReference type="Proteomes" id="UP000231451"/>
    </source>
</evidence>
<keyword evidence="2" id="KW-1133">Transmembrane helix</keyword>
<name>A0A2M9HG69_9BIFI</name>
<feature type="compositionally biased region" description="Acidic residues" evidence="1">
    <location>
        <begin position="121"/>
        <end position="139"/>
    </location>
</feature>
<comment type="caution">
    <text evidence="3">The sequence shown here is derived from an EMBL/GenBank/DDBJ whole genome shotgun (WGS) entry which is preliminary data.</text>
</comment>
<evidence type="ECO:0000313" key="3">
    <source>
        <dbReference type="EMBL" id="PJM75796.1"/>
    </source>
</evidence>
<keyword evidence="2" id="KW-0812">Transmembrane</keyword>
<feature type="compositionally biased region" description="Basic and acidic residues" evidence="1">
    <location>
        <begin position="196"/>
        <end position="220"/>
    </location>
</feature>
<protein>
    <submittedName>
        <fullName evidence="3">Uncharacterized protein</fullName>
    </submittedName>
</protein>
<feature type="transmembrane region" description="Helical" evidence="2">
    <location>
        <begin position="319"/>
        <end position="340"/>
    </location>
</feature>
<dbReference type="RefSeq" id="WP_100512330.1">
    <property type="nucleotide sequence ID" value="NZ_PEBK01000002.1"/>
</dbReference>